<keyword evidence="2" id="KW-1185">Reference proteome</keyword>
<reference evidence="1" key="2">
    <citation type="journal article" date="2022" name="New Phytol.">
        <title>Evolutionary transition to the ectomycorrhizal habit in the genomes of a hyperdiverse lineage of mushroom-forming fungi.</title>
        <authorList>
            <person name="Looney B."/>
            <person name="Miyauchi S."/>
            <person name="Morin E."/>
            <person name="Drula E."/>
            <person name="Courty P.E."/>
            <person name="Kohler A."/>
            <person name="Kuo A."/>
            <person name="LaButti K."/>
            <person name="Pangilinan J."/>
            <person name="Lipzen A."/>
            <person name="Riley R."/>
            <person name="Andreopoulos W."/>
            <person name="He G."/>
            <person name="Johnson J."/>
            <person name="Nolan M."/>
            <person name="Tritt A."/>
            <person name="Barry K.W."/>
            <person name="Grigoriev I.V."/>
            <person name="Nagy L.G."/>
            <person name="Hibbett D."/>
            <person name="Henrissat B."/>
            <person name="Matheny P.B."/>
            <person name="Labbe J."/>
            <person name="Martin F.M."/>
        </authorList>
    </citation>
    <scope>NUCLEOTIDE SEQUENCE</scope>
    <source>
        <strain evidence="1">EC-137</strain>
    </source>
</reference>
<comment type="caution">
    <text evidence="1">The sequence shown here is derived from an EMBL/GenBank/DDBJ whole genome shotgun (WGS) entry which is preliminary data.</text>
</comment>
<reference evidence="1" key="1">
    <citation type="submission" date="2021-02" db="EMBL/GenBank/DDBJ databases">
        <authorList>
            <consortium name="DOE Joint Genome Institute"/>
            <person name="Ahrendt S."/>
            <person name="Looney B.P."/>
            <person name="Miyauchi S."/>
            <person name="Morin E."/>
            <person name="Drula E."/>
            <person name="Courty P.E."/>
            <person name="Chicoki N."/>
            <person name="Fauchery L."/>
            <person name="Kohler A."/>
            <person name="Kuo A."/>
            <person name="Labutti K."/>
            <person name="Pangilinan J."/>
            <person name="Lipzen A."/>
            <person name="Riley R."/>
            <person name="Andreopoulos W."/>
            <person name="He G."/>
            <person name="Johnson J."/>
            <person name="Barry K.W."/>
            <person name="Grigoriev I.V."/>
            <person name="Nagy L."/>
            <person name="Hibbett D."/>
            <person name="Henrissat B."/>
            <person name="Matheny P.B."/>
            <person name="Labbe J."/>
            <person name="Martin F."/>
        </authorList>
    </citation>
    <scope>NUCLEOTIDE SEQUENCE</scope>
    <source>
        <strain evidence="1">EC-137</strain>
    </source>
</reference>
<evidence type="ECO:0000313" key="2">
    <source>
        <dbReference type="Proteomes" id="UP000814128"/>
    </source>
</evidence>
<gene>
    <name evidence="1" type="ORF">K488DRAFT_90380</name>
</gene>
<dbReference type="Proteomes" id="UP000814128">
    <property type="component" value="Unassembled WGS sequence"/>
</dbReference>
<dbReference type="EMBL" id="MU273828">
    <property type="protein sequence ID" value="KAI0027860.1"/>
    <property type="molecule type" value="Genomic_DNA"/>
</dbReference>
<accession>A0ACB8Q7T7</accession>
<evidence type="ECO:0000313" key="1">
    <source>
        <dbReference type="EMBL" id="KAI0027860.1"/>
    </source>
</evidence>
<organism evidence="1 2">
    <name type="scientific">Vararia minispora EC-137</name>
    <dbReference type="NCBI Taxonomy" id="1314806"/>
    <lineage>
        <taxon>Eukaryota</taxon>
        <taxon>Fungi</taxon>
        <taxon>Dikarya</taxon>
        <taxon>Basidiomycota</taxon>
        <taxon>Agaricomycotina</taxon>
        <taxon>Agaricomycetes</taxon>
        <taxon>Russulales</taxon>
        <taxon>Lachnocladiaceae</taxon>
        <taxon>Vararia</taxon>
    </lineage>
</organism>
<name>A0ACB8Q7T7_9AGAM</name>
<proteinExistence type="predicted"/>
<sequence length="189" mass="21398">MFPSSIRFPRRIIPSYVHQGVQEAPDASGRDASLQGAAILERERAVRRREYAVHEAEQALAIQKEAFYIMRGALDQERIEFDSVKALLMHDVGGHTQPKIVAEMGDLLQLKGMAEGLDSRGSHEMLLDWAEDGGRRREWLCRKEKGLTEMDLLVEQWATISPHQLQTLKQRVLPHIPSDSQIGGMHVQP</sequence>
<protein>
    <submittedName>
        <fullName evidence="1">Uncharacterized protein</fullName>
    </submittedName>
</protein>